<dbReference type="PANTHER" id="PTHR43798:SF33">
    <property type="entry name" value="HYDROLASE, PUTATIVE (AFU_ORTHOLOGUE AFUA_2G14860)-RELATED"/>
    <property type="match status" value="1"/>
</dbReference>
<organism evidence="2 3">
    <name type="scientific">Paenibacillus baimaensis</name>
    <dbReference type="NCBI Taxonomy" id="2982185"/>
    <lineage>
        <taxon>Bacteria</taxon>
        <taxon>Bacillati</taxon>
        <taxon>Bacillota</taxon>
        <taxon>Bacilli</taxon>
        <taxon>Bacillales</taxon>
        <taxon>Paenibacillaceae</taxon>
        <taxon>Paenibacillus</taxon>
    </lineage>
</organism>
<dbReference type="EMBL" id="JAOQIO010000094">
    <property type="protein sequence ID" value="MCU6795512.1"/>
    <property type="molecule type" value="Genomic_DNA"/>
</dbReference>
<dbReference type="InterPro" id="IPR029058">
    <property type="entry name" value="AB_hydrolase_fold"/>
</dbReference>
<dbReference type="Pfam" id="PF00561">
    <property type="entry name" value="Abhydrolase_1"/>
    <property type="match status" value="1"/>
</dbReference>
<reference evidence="2 3" key="1">
    <citation type="submission" date="2022-09" db="EMBL/GenBank/DDBJ databases">
        <authorList>
            <person name="Han X.L."/>
            <person name="Wang Q."/>
            <person name="Lu T."/>
        </authorList>
    </citation>
    <scope>NUCLEOTIDE SEQUENCE [LARGE SCALE GENOMIC DNA]</scope>
    <source>
        <strain evidence="2 3">WQ 127069</strain>
    </source>
</reference>
<dbReference type="InterPro" id="IPR000073">
    <property type="entry name" value="AB_hydrolase_1"/>
</dbReference>
<accession>A0ABT2ULJ3</accession>
<dbReference type="SUPFAM" id="SSF53474">
    <property type="entry name" value="alpha/beta-Hydrolases"/>
    <property type="match status" value="1"/>
</dbReference>
<evidence type="ECO:0000313" key="3">
    <source>
        <dbReference type="Proteomes" id="UP001652445"/>
    </source>
</evidence>
<dbReference type="GO" id="GO:0016787">
    <property type="term" value="F:hydrolase activity"/>
    <property type="evidence" value="ECO:0007669"/>
    <property type="project" value="UniProtKB-KW"/>
</dbReference>
<protein>
    <submittedName>
        <fullName evidence="2">Alpha/beta hydrolase</fullName>
    </submittedName>
</protein>
<feature type="domain" description="AB hydrolase-1" evidence="1">
    <location>
        <begin position="33"/>
        <end position="156"/>
    </location>
</feature>
<dbReference type="Proteomes" id="UP001652445">
    <property type="component" value="Unassembled WGS sequence"/>
</dbReference>
<dbReference type="InterPro" id="IPR050266">
    <property type="entry name" value="AB_hydrolase_sf"/>
</dbReference>
<dbReference type="RefSeq" id="WP_262686449.1">
    <property type="nucleotide sequence ID" value="NZ_JAOQIO010000094.1"/>
</dbReference>
<evidence type="ECO:0000313" key="2">
    <source>
        <dbReference type="EMBL" id="MCU6795512.1"/>
    </source>
</evidence>
<gene>
    <name evidence="2" type="ORF">OB236_25700</name>
</gene>
<dbReference type="PANTHER" id="PTHR43798">
    <property type="entry name" value="MONOACYLGLYCEROL LIPASE"/>
    <property type="match status" value="1"/>
</dbReference>
<dbReference type="Gene3D" id="3.40.50.1820">
    <property type="entry name" value="alpha/beta hydrolase"/>
    <property type="match status" value="1"/>
</dbReference>
<sequence length="251" mass="28244">MSKAARNEMDNKLDIGEIELNYQFSGASNDGPTLVFDSGYGCALENWNSIREDLSKFSKMFTYDRAGIGKSEKDDRPRHSQQSVENLRALLRKAGIKPQYVLVGHSFGGLNVRLFASTYPEEVAGVILLDSCHEDQNKIMAPLFSKEVQEAYYNQFVVEGSFNEVEESLEQVRSVKSLGNLPLIVLTGGLQPFHTKESMTVWLKFQKELADLSTRSQHMIVEDAGHAIHIDQPQAVVHAVRDMLKMVYNTK</sequence>
<dbReference type="PRINTS" id="PR00111">
    <property type="entry name" value="ABHYDROLASE"/>
</dbReference>
<keyword evidence="2" id="KW-0378">Hydrolase</keyword>
<name>A0ABT2ULJ3_9BACL</name>
<evidence type="ECO:0000259" key="1">
    <source>
        <dbReference type="Pfam" id="PF00561"/>
    </source>
</evidence>
<comment type="caution">
    <text evidence="2">The sequence shown here is derived from an EMBL/GenBank/DDBJ whole genome shotgun (WGS) entry which is preliminary data.</text>
</comment>
<keyword evidence="3" id="KW-1185">Reference proteome</keyword>
<proteinExistence type="predicted"/>